<evidence type="ECO:0000313" key="2">
    <source>
        <dbReference type="EMBL" id="KTB04677.1"/>
    </source>
</evidence>
<feature type="transmembrane region" description="Helical" evidence="1">
    <location>
        <begin position="117"/>
        <end position="139"/>
    </location>
</feature>
<gene>
    <name evidence="2" type="ORF">AO440_002158</name>
</gene>
<organism evidence="2 3">
    <name type="scientific">Candida glabrata</name>
    <name type="common">Yeast</name>
    <name type="synonym">Torulopsis glabrata</name>
    <dbReference type="NCBI Taxonomy" id="5478"/>
    <lineage>
        <taxon>Eukaryota</taxon>
        <taxon>Fungi</taxon>
        <taxon>Dikarya</taxon>
        <taxon>Ascomycota</taxon>
        <taxon>Saccharomycotina</taxon>
        <taxon>Saccharomycetes</taxon>
        <taxon>Saccharomycetales</taxon>
        <taxon>Saccharomycetaceae</taxon>
        <taxon>Nakaseomyces</taxon>
    </lineage>
</organism>
<comment type="caution">
    <text evidence="2">The sequence shown here is derived from an EMBL/GenBank/DDBJ whole genome shotgun (WGS) entry which is preliminary data.</text>
</comment>
<accession>A0A0W0CYK6</accession>
<dbReference type="InterPro" id="IPR052786">
    <property type="entry name" value="Spore_wall_assembly"/>
</dbReference>
<dbReference type="VEuPathDB" id="FungiDB:B1J91_H06237g"/>
<keyword evidence="1" id="KW-0812">Transmembrane</keyword>
<keyword evidence="1" id="KW-1133">Transmembrane helix</keyword>
<dbReference type="VEuPathDB" id="FungiDB:CAGL0H06237g"/>
<dbReference type="PANTHER" id="PTHR34292:SF2">
    <property type="entry name" value="OUTER SPORE WALL PROTEIN LDS1"/>
    <property type="match status" value="1"/>
</dbReference>
<dbReference type="EMBL" id="LLZZ01000116">
    <property type="protein sequence ID" value="KTB04677.1"/>
    <property type="molecule type" value="Genomic_DNA"/>
</dbReference>
<reference evidence="2 3" key="1">
    <citation type="submission" date="2015-10" db="EMBL/GenBank/DDBJ databases">
        <title>Draft genomes sequences of Candida glabrata isolates 1A, 1B, 2A, 2B, 3A and 3B.</title>
        <authorList>
            <person name="Haavelsrud O.E."/>
            <person name="Gaustad P."/>
        </authorList>
    </citation>
    <scope>NUCLEOTIDE SEQUENCE [LARGE SCALE GENOMIC DNA]</scope>
    <source>
        <strain evidence="2">910700640</strain>
    </source>
</reference>
<dbReference type="GO" id="GO:0030476">
    <property type="term" value="P:ascospore wall assembly"/>
    <property type="evidence" value="ECO:0007669"/>
    <property type="project" value="EnsemblFungi"/>
</dbReference>
<protein>
    <submittedName>
        <fullName evidence="2">Outer spore wall protein LDS1</fullName>
    </submittedName>
</protein>
<sequence>MSFAGSLILTGLGGVYYKFSRDQHFKPLEIAQKATIQDVTSIYQRQLVKLATRSAQVSAVIADDLFTGNVFVYPFKGMYELYSNFRDYAASTTALFSLYLVSYAIVTMVYWATITPVYTALFIVLGPFGILIAWIHSILHTNMLTMMFLRVSHLNEGLVKNCVNANGYQSLFRHTPIKYQVSPTTPYFWYFHLAKKLSEYLTGLIILVFLLIISSIPIVGPFTFHFLVSPALSRVYFSKMLRLKGLSNIERYERIYQHPGQYTMFGITAGFLDSFPFLAGISLSTNILGATLLGIDQLTTYR</sequence>
<feature type="transmembrane region" description="Helical" evidence="1">
    <location>
        <begin position="200"/>
        <end position="228"/>
    </location>
</feature>
<dbReference type="GO" id="GO:0005628">
    <property type="term" value="C:prospore membrane"/>
    <property type="evidence" value="ECO:0007669"/>
    <property type="project" value="EnsemblFungi"/>
</dbReference>
<evidence type="ECO:0000313" key="3">
    <source>
        <dbReference type="Proteomes" id="UP000054886"/>
    </source>
</evidence>
<dbReference type="VEuPathDB" id="FungiDB:GWK60_H06149"/>
<keyword evidence="1" id="KW-0472">Membrane</keyword>
<feature type="transmembrane region" description="Helical" evidence="1">
    <location>
        <begin position="88"/>
        <end position="111"/>
    </location>
</feature>
<feature type="transmembrane region" description="Helical" evidence="1">
    <location>
        <begin position="274"/>
        <end position="295"/>
    </location>
</feature>
<dbReference type="GO" id="GO:0005811">
    <property type="term" value="C:lipid droplet"/>
    <property type="evidence" value="ECO:0007669"/>
    <property type="project" value="TreeGrafter"/>
</dbReference>
<dbReference type="GO" id="GO:0005619">
    <property type="term" value="C:ascospore wall"/>
    <property type="evidence" value="ECO:0007669"/>
    <property type="project" value="EnsemblFungi"/>
</dbReference>
<dbReference type="Proteomes" id="UP000054886">
    <property type="component" value="Unassembled WGS sequence"/>
</dbReference>
<proteinExistence type="predicted"/>
<name>A0A0W0CYK6_CANGB</name>
<dbReference type="AlphaFoldDB" id="A0A0W0CYK6"/>
<evidence type="ECO:0000256" key="1">
    <source>
        <dbReference type="SAM" id="Phobius"/>
    </source>
</evidence>
<dbReference type="VEuPathDB" id="FungiDB:GVI51_H06083"/>
<dbReference type="PANTHER" id="PTHR34292">
    <property type="entry name" value="OUTER SPORE WALL PROTEIN LDS1"/>
    <property type="match status" value="1"/>
</dbReference>